<dbReference type="SUPFAM" id="SSF46689">
    <property type="entry name" value="Homeodomain-like"/>
    <property type="match status" value="2"/>
</dbReference>
<accession>A0A1X7AIM4</accession>
<dbReference type="InterPro" id="IPR011051">
    <property type="entry name" value="RmlC_Cupin_sf"/>
</dbReference>
<dbReference type="PRINTS" id="PR00032">
    <property type="entry name" value="HTHARAC"/>
</dbReference>
<dbReference type="OrthoDB" id="5740883at2"/>
<dbReference type="Gene3D" id="2.60.120.10">
    <property type="entry name" value="Jelly Rolls"/>
    <property type="match status" value="1"/>
</dbReference>
<keyword evidence="3" id="KW-0804">Transcription</keyword>
<gene>
    <name evidence="5" type="primary">araC_1</name>
    <name evidence="5" type="ORF">EHSB41UT_01931</name>
</gene>
<dbReference type="InterPro" id="IPR050204">
    <property type="entry name" value="AraC_XylS_family_regulators"/>
</dbReference>
<dbReference type="SUPFAM" id="SSF51182">
    <property type="entry name" value="RmlC-like cupins"/>
    <property type="match status" value="1"/>
</dbReference>
<dbReference type="PANTHER" id="PTHR46796">
    <property type="entry name" value="HTH-TYPE TRANSCRIPTIONAL ACTIVATOR RHAS-RELATED"/>
    <property type="match status" value="1"/>
</dbReference>
<sequence length="236" mass="26918">MKNTLSIHSYTDQRASHFHDWHQLVLPLKGVIDIEIPGFAGSVRPGECVFIHSGQLHHFKANAKARFVVADMHHVPWVDDSTGWTVFSLSQPMVRYLEFIAAQLEHQVNPDLEHAMMETFTLLLAEQEPHRQLSARIRQVQEHIASHLQDSLTITDLAAVACLSPTQFKKVFREQTGLSPLKYMTQVRMDKAKALLMHTDYPVQQVAEQVGYSDLSAFSRRFSSYFGLSPRAFFQS</sequence>
<reference evidence="5 6" key="1">
    <citation type="submission" date="2017-03" db="EMBL/GenBank/DDBJ databases">
        <authorList>
            <person name="Afonso C.L."/>
            <person name="Miller P.J."/>
            <person name="Scott M.A."/>
            <person name="Spackman E."/>
            <person name="Goraichik I."/>
            <person name="Dimitrov K.M."/>
            <person name="Suarez D.L."/>
            <person name="Swayne D.E."/>
        </authorList>
    </citation>
    <scope>NUCLEOTIDE SEQUENCE [LARGE SCALE GENOMIC DNA]</scope>
    <source>
        <strain evidence="5">SB41UT1</strain>
    </source>
</reference>
<keyword evidence="6" id="KW-1185">Reference proteome</keyword>
<dbReference type="Proteomes" id="UP000196573">
    <property type="component" value="Unassembled WGS sequence"/>
</dbReference>
<name>A0A1X7AIM4_9GAMM</name>
<protein>
    <submittedName>
        <fullName evidence="5">Arabinose operon regulatory protein</fullName>
    </submittedName>
</protein>
<keyword evidence="1" id="KW-0805">Transcription regulation</keyword>
<dbReference type="Gene3D" id="1.10.10.60">
    <property type="entry name" value="Homeodomain-like"/>
    <property type="match status" value="2"/>
</dbReference>
<dbReference type="GO" id="GO:0043565">
    <property type="term" value="F:sequence-specific DNA binding"/>
    <property type="evidence" value="ECO:0007669"/>
    <property type="project" value="InterPro"/>
</dbReference>
<evidence type="ECO:0000256" key="2">
    <source>
        <dbReference type="ARBA" id="ARBA00023125"/>
    </source>
</evidence>
<feature type="domain" description="HTH araC/xylS-type" evidence="4">
    <location>
        <begin position="138"/>
        <end position="236"/>
    </location>
</feature>
<keyword evidence="2" id="KW-0238">DNA-binding</keyword>
<dbReference type="SMART" id="SM00342">
    <property type="entry name" value="HTH_ARAC"/>
    <property type="match status" value="1"/>
</dbReference>
<dbReference type="PROSITE" id="PS00041">
    <property type="entry name" value="HTH_ARAC_FAMILY_1"/>
    <property type="match status" value="1"/>
</dbReference>
<dbReference type="EMBL" id="FWPT01000004">
    <property type="protein sequence ID" value="SMA45492.1"/>
    <property type="molecule type" value="Genomic_DNA"/>
</dbReference>
<dbReference type="Pfam" id="PF12833">
    <property type="entry name" value="HTH_18"/>
    <property type="match status" value="1"/>
</dbReference>
<proteinExistence type="predicted"/>
<dbReference type="GO" id="GO:0003700">
    <property type="term" value="F:DNA-binding transcription factor activity"/>
    <property type="evidence" value="ECO:0007669"/>
    <property type="project" value="InterPro"/>
</dbReference>
<evidence type="ECO:0000313" key="5">
    <source>
        <dbReference type="EMBL" id="SMA45492.1"/>
    </source>
</evidence>
<evidence type="ECO:0000313" key="6">
    <source>
        <dbReference type="Proteomes" id="UP000196573"/>
    </source>
</evidence>
<dbReference type="InterPro" id="IPR018062">
    <property type="entry name" value="HTH_AraC-typ_CS"/>
</dbReference>
<dbReference type="InterPro" id="IPR018060">
    <property type="entry name" value="HTH_AraC"/>
</dbReference>
<dbReference type="AlphaFoldDB" id="A0A1X7AIM4"/>
<dbReference type="PROSITE" id="PS01124">
    <property type="entry name" value="HTH_ARAC_FAMILY_2"/>
    <property type="match status" value="1"/>
</dbReference>
<dbReference type="InterPro" id="IPR014710">
    <property type="entry name" value="RmlC-like_jellyroll"/>
</dbReference>
<dbReference type="PANTHER" id="PTHR46796:SF10">
    <property type="entry name" value="TRANSCRIPTIONAL ACTIVATOR FEAR"/>
    <property type="match status" value="1"/>
</dbReference>
<organism evidence="5 6">
    <name type="scientific">Parendozoicomonas haliclonae</name>
    <dbReference type="NCBI Taxonomy" id="1960125"/>
    <lineage>
        <taxon>Bacteria</taxon>
        <taxon>Pseudomonadati</taxon>
        <taxon>Pseudomonadota</taxon>
        <taxon>Gammaproteobacteria</taxon>
        <taxon>Oceanospirillales</taxon>
        <taxon>Endozoicomonadaceae</taxon>
        <taxon>Parendozoicomonas</taxon>
    </lineage>
</organism>
<evidence type="ECO:0000256" key="1">
    <source>
        <dbReference type="ARBA" id="ARBA00023015"/>
    </source>
</evidence>
<evidence type="ECO:0000256" key="3">
    <source>
        <dbReference type="ARBA" id="ARBA00023163"/>
    </source>
</evidence>
<dbReference type="RefSeq" id="WP_087109264.1">
    <property type="nucleotide sequence ID" value="NZ_CBCSCN010000002.1"/>
</dbReference>
<dbReference type="InterPro" id="IPR009057">
    <property type="entry name" value="Homeodomain-like_sf"/>
</dbReference>
<evidence type="ECO:0000259" key="4">
    <source>
        <dbReference type="PROSITE" id="PS01124"/>
    </source>
</evidence>
<dbReference type="InterPro" id="IPR020449">
    <property type="entry name" value="Tscrpt_reg_AraC-type_HTH"/>
</dbReference>